<dbReference type="InterPro" id="IPR050563">
    <property type="entry name" value="4-hydroxybenzoyl-CoA_TE"/>
</dbReference>
<comment type="similarity">
    <text evidence="1">Belongs to the 4-hydroxybenzoyl-CoA thioesterase family.</text>
</comment>
<proteinExistence type="inferred from homology"/>
<protein>
    <submittedName>
        <fullName evidence="3">Acyl-CoA thioester hydrolase</fullName>
        <ecNumber evidence="3">3.1.2.-</ecNumber>
    </submittedName>
</protein>
<dbReference type="InterPro" id="IPR029069">
    <property type="entry name" value="HotDog_dom_sf"/>
</dbReference>
<dbReference type="PANTHER" id="PTHR31793">
    <property type="entry name" value="4-HYDROXYBENZOYL-COA THIOESTERASE FAMILY MEMBER"/>
    <property type="match status" value="1"/>
</dbReference>
<evidence type="ECO:0000313" key="4">
    <source>
        <dbReference type="Proteomes" id="UP000521227"/>
    </source>
</evidence>
<name>A0A840N389_9BRAD</name>
<dbReference type="Gene3D" id="3.10.129.10">
    <property type="entry name" value="Hotdog Thioesterase"/>
    <property type="match status" value="1"/>
</dbReference>
<dbReference type="GO" id="GO:0047617">
    <property type="term" value="F:fatty acyl-CoA hydrolase activity"/>
    <property type="evidence" value="ECO:0007669"/>
    <property type="project" value="TreeGrafter"/>
</dbReference>
<keyword evidence="2 3" id="KW-0378">Hydrolase</keyword>
<dbReference type="Proteomes" id="UP000521227">
    <property type="component" value="Unassembled WGS sequence"/>
</dbReference>
<sequence>MTRDQFSFFHPFRIRYSEIDGQGVVFNAHYLTFYDTAITEYFRALGYDQYADAKKTGMDFHVVKSVVEYKAPIRFDAEIEVGARVARIGSSSMTFETAIFLKDSADLMATGEVVWVNTDQSTHRPAPITTAIRNLIAAREKHLAA</sequence>
<dbReference type="InterPro" id="IPR006684">
    <property type="entry name" value="YbgC/YbaW"/>
</dbReference>
<evidence type="ECO:0000256" key="2">
    <source>
        <dbReference type="ARBA" id="ARBA00022801"/>
    </source>
</evidence>
<dbReference type="EMBL" id="JACHIJ010000009">
    <property type="protein sequence ID" value="MBB5054919.1"/>
    <property type="molecule type" value="Genomic_DNA"/>
</dbReference>
<organism evidence="3 4">
    <name type="scientific">Afipia massiliensis</name>
    <dbReference type="NCBI Taxonomy" id="211460"/>
    <lineage>
        <taxon>Bacteria</taxon>
        <taxon>Pseudomonadati</taxon>
        <taxon>Pseudomonadota</taxon>
        <taxon>Alphaproteobacteria</taxon>
        <taxon>Hyphomicrobiales</taxon>
        <taxon>Nitrobacteraceae</taxon>
        <taxon>Afipia</taxon>
    </lineage>
</organism>
<accession>A0A840N389</accession>
<dbReference type="RefSeq" id="WP_184089961.1">
    <property type="nucleotide sequence ID" value="NZ_JACHIJ010000009.1"/>
</dbReference>
<dbReference type="AlphaFoldDB" id="A0A840N389"/>
<evidence type="ECO:0000313" key="3">
    <source>
        <dbReference type="EMBL" id="MBB5054919.1"/>
    </source>
</evidence>
<comment type="caution">
    <text evidence="3">The sequence shown here is derived from an EMBL/GenBank/DDBJ whole genome shotgun (WGS) entry which is preliminary data.</text>
</comment>
<evidence type="ECO:0000256" key="1">
    <source>
        <dbReference type="ARBA" id="ARBA00005953"/>
    </source>
</evidence>
<reference evidence="3 4" key="1">
    <citation type="submission" date="2020-08" db="EMBL/GenBank/DDBJ databases">
        <title>Genomic Encyclopedia of Type Strains, Phase IV (KMG-IV): sequencing the most valuable type-strain genomes for metagenomic binning, comparative biology and taxonomic classification.</title>
        <authorList>
            <person name="Goeker M."/>
        </authorList>
    </citation>
    <scope>NUCLEOTIDE SEQUENCE [LARGE SCALE GENOMIC DNA]</scope>
    <source>
        <strain evidence="3 4">DSM 17498</strain>
    </source>
</reference>
<dbReference type="EC" id="3.1.2.-" evidence="3"/>
<dbReference type="NCBIfam" id="TIGR00051">
    <property type="entry name" value="YbgC/FadM family acyl-CoA thioesterase"/>
    <property type="match status" value="1"/>
</dbReference>
<dbReference type="CDD" id="cd00586">
    <property type="entry name" value="4HBT"/>
    <property type="match status" value="1"/>
</dbReference>
<dbReference type="PANTHER" id="PTHR31793:SF27">
    <property type="entry name" value="NOVEL THIOESTERASE SUPERFAMILY DOMAIN AND SAPOSIN A-TYPE DOMAIN CONTAINING PROTEIN (0610012H03RIK)"/>
    <property type="match status" value="1"/>
</dbReference>
<dbReference type="Pfam" id="PF13279">
    <property type="entry name" value="4HBT_2"/>
    <property type="match status" value="1"/>
</dbReference>
<dbReference type="PIRSF" id="PIRSF003230">
    <property type="entry name" value="YbgC"/>
    <property type="match status" value="1"/>
</dbReference>
<dbReference type="SUPFAM" id="SSF54637">
    <property type="entry name" value="Thioesterase/thiol ester dehydrase-isomerase"/>
    <property type="match status" value="1"/>
</dbReference>
<gene>
    <name evidence="3" type="ORF">HNQ36_004930</name>
</gene>